<comment type="caution">
    <text evidence="2">Lacks conserved residue(s) required for the propagation of feature annotation.</text>
</comment>
<evidence type="ECO:0000259" key="3">
    <source>
        <dbReference type="PROSITE" id="PS50305"/>
    </source>
</evidence>
<proteinExistence type="predicted"/>
<dbReference type="GO" id="GO:0017136">
    <property type="term" value="F:histone deacetylase activity, NAD-dependent"/>
    <property type="evidence" value="ECO:0007669"/>
    <property type="project" value="TreeGrafter"/>
</dbReference>
<accession>A0A9D2NQ99</accession>
<reference evidence="4" key="2">
    <citation type="submission" date="2021-04" db="EMBL/GenBank/DDBJ databases">
        <authorList>
            <person name="Gilroy R."/>
        </authorList>
    </citation>
    <scope>NUCLEOTIDE SEQUENCE</scope>
    <source>
        <strain evidence="4">ChiW19-954</strain>
    </source>
</reference>
<dbReference type="GO" id="GO:0046872">
    <property type="term" value="F:metal ion binding"/>
    <property type="evidence" value="ECO:0007669"/>
    <property type="project" value="UniProtKB-KW"/>
</dbReference>
<keyword evidence="2" id="KW-0862">Zinc</keyword>
<protein>
    <submittedName>
        <fullName evidence="4">Sir2 silent information regulator family NAD-dependent deacetylase</fullName>
    </submittedName>
</protein>
<feature type="binding site" evidence="2">
    <location>
        <position position="191"/>
    </location>
    <ligand>
        <name>Zn(2+)</name>
        <dbReference type="ChEBI" id="CHEBI:29105"/>
    </ligand>
</feature>
<dbReference type="SUPFAM" id="SSF52467">
    <property type="entry name" value="DHS-like NAD/FAD-binding domain"/>
    <property type="match status" value="1"/>
</dbReference>
<dbReference type="PANTHER" id="PTHR11085">
    <property type="entry name" value="NAD-DEPENDENT PROTEIN DEACYLASE SIRTUIN-5, MITOCHONDRIAL-RELATED"/>
    <property type="match status" value="1"/>
</dbReference>
<name>A0A9D2NQ99_9FIRM</name>
<gene>
    <name evidence="4" type="ORF">H9758_12210</name>
</gene>
<dbReference type="EMBL" id="DWWO01000145">
    <property type="protein sequence ID" value="HJC35330.1"/>
    <property type="molecule type" value="Genomic_DNA"/>
</dbReference>
<dbReference type="Proteomes" id="UP000823890">
    <property type="component" value="Unassembled WGS sequence"/>
</dbReference>
<feature type="binding site" evidence="2">
    <location>
        <position position="160"/>
    </location>
    <ligand>
        <name>Zn(2+)</name>
        <dbReference type="ChEBI" id="CHEBI:29105"/>
    </ligand>
</feature>
<dbReference type="InterPro" id="IPR026590">
    <property type="entry name" value="Ssirtuin_cat_dom"/>
</dbReference>
<comment type="caution">
    <text evidence="4">The sequence shown here is derived from an EMBL/GenBank/DDBJ whole genome shotgun (WGS) entry which is preliminary data.</text>
</comment>
<evidence type="ECO:0000256" key="1">
    <source>
        <dbReference type="ARBA" id="ARBA00023027"/>
    </source>
</evidence>
<feature type="binding site" evidence="2">
    <location>
        <position position="194"/>
    </location>
    <ligand>
        <name>Zn(2+)</name>
        <dbReference type="ChEBI" id="CHEBI:29105"/>
    </ligand>
</feature>
<evidence type="ECO:0000313" key="5">
    <source>
        <dbReference type="Proteomes" id="UP000823890"/>
    </source>
</evidence>
<dbReference type="PANTHER" id="PTHR11085:SF4">
    <property type="entry name" value="NAD-DEPENDENT PROTEIN DEACYLASE"/>
    <property type="match status" value="1"/>
</dbReference>
<organism evidence="4 5">
    <name type="scientific">Candidatus Mediterraneibacter faecipullorum</name>
    <dbReference type="NCBI Taxonomy" id="2838670"/>
    <lineage>
        <taxon>Bacteria</taxon>
        <taxon>Bacillati</taxon>
        <taxon>Bacillota</taxon>
        <taxon>Clostridia</taxon>
        <taxon>Lachnospirales</taxon>
        <taxon>Lachnospiraceae</taxon>
        <taxon>Mediterraneibacter</taxon>
    </lineage>
</organism>
<dbReference type="InterPro" id="IPR050134">
    <property type="entry name" value="NAD-dep_sirtuin_deacylases"/>
</dbReference>
<dbReference type="InterPro" id="IPR029035">
    <property type="entry name" value="DHS-like_NAD/FAD-binding_dom"/>
</dbReference>
<dbReference type="Gene3D" id="3.40.50.1220">
    <property type="entry name" value="TPP-binding domain"/>
    <property type="match status" value="1"/>
</dbReference>
<evidence type="ECO:0000256" key="2">
    <source>
        <dbReference type="PROSITE-ProRule" id="PRU00236"/>
    </source>
</evidence>
<feature type="binding site" evidence="2">
    <location>
        <position position="156"/>
    </location>
    <ligand>
        <name>Zn(2+)</name>
        <dbReference type="ChEBI" id="CHEBI:29105"/>
    </ligand>
</feature>
<dbReference type="GO" id="GO:0070403">
    <property type="term" value="F:NAD+ binding"/>
    <property type="evidence" value="ECO:0007669"/>
    <property type="project" value="TreeGrafter"/>
</dbReference>
<dbReference type="AlphaFoldDB" id="A0A9D2NQ99"/>
<keyword evidence="2" id="KW-0479">Metal-binding</keyword>
<sequence length="306" mass="34931">MQFLSGVPARDYVFQHTPYEEQVREAAALLKSADAVIIGAGAGLSTAAGLNYGGKRFTDNFGKFIEKYGSAAMTDMYSAGFYPFPSEEAKWGYWSKHTYLNRIEPEALPLYLMIYDLVNEKPHFVLTTNVDHQFWKAGFADGDIFATQGDYGEIQCARGCHDKVYDAEEMFLEMNRAQKDCEIPSDMVPRCPVCGGNMAMHLRCDQYFVEDEHWNEAAGRYAAFLQEHQKDKVVLLELGVGFNTPTIIRFPFEKLVRENDKWSLVRLNLREAVVPESFHKRAVGINEDICRSMEDIRKEAEKDVVW</sequence>
<keyword evidence="1" id="KW-0520">NAD</keyword>
<evidence type="ECO:0000313" key="4">
    <source>
        <dbReference type="EMBL" id="HJC35330.1"/>
    </source>
</evidence>
<dbReference type="PROSITE" id="PS50305">
    <property type="entry name" value="SIRTUIN"/>
    <property type="match status" value="1"/>
</dbReference>
<feature type="domain" description="Deacetylase sirtuin-type" evidence="3">
    <location>
        <begin position="16"/>
        <end position="299"/>
    </location>
</feature>
<reference evidence="4" key="1">
    <citation type="journal article" date="2021" name="PeerJ">
        <title>Extensive microbial diversity within the chicken gut microbiome revealed by metagenomics and culture.</title>
        <authorList>
            <person name="Gilroy R."/>
            <person name="Ravi A."/>
            <person name="Getino M."/>
            <person name="Pursley I."/>
            <person name="Horton D.L."/>
            <person name="Alikhan N.F."/>
            <person name="Baker D."/>
            <person name="Gharbi K."/>
            <person name="Hall N."/>
            <person name="Watson M."/>
            <person name="Adriaenssens E.M."/>
            <person name="Foster-Nyarko E."/>
            <person name="Jarju S."/>
            <person name="Secka A."/>
            <person name="Antonio M."/>
            <person name="Oren A."/>
            <person name="Chaudhuri R.R."/>
            <person name="La Ragione R."/>
            <person name="Hildebrand F."/>
            <person name="Pallen M.J."/>
        </authorList>
    </citation>
    <scope>NUCLEOTIDE SEQUENCE</scope>
    <source>
        <strain evidence="4">ChiW19-954</strain>
    </source>
</reference>